<evidence type="ECO:0000259" key="1">
    <source>
        <dbReference type="Pfam" id="PF13524"/>
    </source>
</evidence>
<accession>A0A1C0B510</accession>
<protein>
    <recommendedName>
        <fullName evidence="1">Spore protein YkvP/CgeB glycosyl transferase-like domain-containing protein</fullName>
    </recommendedName>
</protein>
<reference evidence="3" key="1">
    <citation type="submission" date="2015-05" db="EMBL/GenBank/DDBJ databases">
        <authorList>
            <person name="Rovetto F."/>
            <person name="Cocolin L."/>
            <person name="Illeghems K."/>
            <person name="Van Nieuwerburgh F."/>
            <person name="Houf K."/>
        </authorList>
    </citation>
    <scope>NUCLEOTIDE SEQUENCE [LARGE SCALE GENOMIC DNA]</scope>
    <source>
        <strain evidence="3">DU22</strain>
    </source>
</reference>
<proteinExistence type="predicted"/>
<name>A0A1C0B510_9BACT</name>
<feature type="domain" description="Spore protein YkvP/CgeB glycosyl transferase-like" evidence="1">
    <location>
        <begin position="217"/>
        <end position="322"/>
    </location>
</feature>
<dbReference type="EMBL" id="LCUJ01000010">
    <property type="protein sequence ID" value="OCL97534.1"/>
    <property type="molecule type" value="Genomic_DNA"/>
</dbReference>
<sequence>MKILYINTSSFDYVQDLTYSGLVKKFGIDNVIDFKWNKKYHTPYAKYPKNNGYIKGSFFKSLFRKINFKEFDYVFIGSDKVETFQTYLAIAKDIPKKTPIIFIDGGDGSEIAFDLRIYRNRLDLYEKAFEIRPFDIIFKREYIIGKDYEENIFPLPMCFNLDRLPSQLPNSYKYDFSFWAVESYPIRTNALNILENEFDCKENGTYRNQKFSKYKRKGEFYLQELKSCKITLNLRGGGWDTMRYWELPAVGSFILSQKPGIVIPNNFEHEKDIVFIKDDLSDLIDLGKYYLKNEVKREEIARNGHNKLLQYHTDIKRVEYIFETIKNFRGNL</sequence>
<dbReference type="AlphaFoldDB" id="A0A1C0B510"/>
<dbReference type="Pfam" id="PF13524">
    <property type="entry name" value="Glyco_trans_1_2"/>
    <property type="match status" value="1"/>
</dbReference>
<dbReference type="RefSeq" id="WP_066187483.1">
    <property type="nucleotide sequence ID" value="NZ_LCUJ01000010.1"/>
</dbReference>
<evidence type="ECO:0000313" key="2">
    <source>
        <dbReference type="EMBL" id="OCL97534.1"/>
    </source>
</evidence>
<dbReference type="Proteomes" id="UP000093281">
    <property type="component" value="Unassembled WGS sequence"/>
</dbReference>
<dbReference type="OrthoDB" id="5373265at2"/>
<dbReference type="InterPro" id="IPR055259">
    <property type="entry name" value="YkvP/CgeB_Glyco_trans-like"/>
</dbReference>
<organism evidence="2 3">
    <name type="scientific">Aliarcobacter thereius</name>
    <dbReference type="NCBI Taxonomy" id="544718"/>
    <lineage>
        <taxon>Bacteria</taxon>
        <taxon>Pseudomonadati</taxon>
        <taxon>Campylobacterota</taxon>
        <taxon>Epsilonproteobacteria</taxon>
        <taxon>Campylobacterales</taxon>
        <taxon>Arcobacteraceae</taxon>
        <taxon>Aliarcobacter</taxon>
    </lineage>
</organism>
<gene>
    <name evidence="2" type="ORF">AAX29_01894</name>
</gene>
<evidence type="ECO:0000313" key="3">
    <source>
        <dbReference type="Proteomes" id="UP000093281"/>
    </source>
</evidence>
<comment type="caution">
    <text evidence="2">The sequence shown here is derived from an EMBL/GenBank/DDBJ whole genome shotgun (WGS) entry which is preliminary data.</text>
</comment>